<comment type="caution">
    <text evidence="4">The sequence shown here is derived from an EMBL/GenBank/DDBJ whole genome shotgun (WGS) entry which is preliminary data.</text>
</comment>
<organism evidence="4 5">
    <name type="scientific">Rhizobium giardinii</name>
    <dbReference type="NCBI Taxonomy" id="56731"/>
    <lineage>
        <taxon>Bacteria</taxon>
        <taxon>Pseudomonadati</taxon>
        <taxon>Pseudomonadota</taxon>
        <taxon>Alphaproteobacteria</taxon>
        <taxon>Hyphomicrobiales</taxon>
        <taxon>Rhizobiaceae</taxon>
        <taxon>Rhizobium/Agrobacterium group</taxon>
        <taxon>Rhizobium</taxon>
    </lineage>
</organism>
<proteinExistence type="inferred from homology"/>
<dbReference type="PANTHER" id="PTHR33375:SF1">
    <property type="entry name" value="CHROMOSOME-PARTITIONING PROTEIN PARB-RELATED"/>
    <property type="match status" value="1"/>
</dbReference>
<comment type="similarity">
    <text evidence="1">Belongs to the ParB family.</text>
</comment>
<sequence>MARKHLLTNLSALPTQKPSAGNSSEARADYARRGASRSMMQSLDEMAENSMRVLEGETIVMLDPELLDASSFVDRISDDEEDFSALVEAIRNAGQSIPILVRPHPDEPDRYMIVYGHRRARAAKELGIKVRAVIKPLEDIAHVIAQGQENTARANLTFIEKALFAKKLSSSGMTKETIKTALTVDDTLLSRMLSVAENIPETILDAIGSAKGVGRDRWEEVKKLILDPARAEWAIEFVASDQFKDLGVEARFNALLAQLKKARKPKPRVTKPVERSWAFAEKAVAVSTKDAGKAFTLSLKSKDASRFGAFLSDQLEDLYQEFQRTETQRTGD</sequence>
<evidence type="ECO:0000313" key="5">
    <source>
        <dbReference type="Proteomes" id="UP000585507"/>
    </source>
</evidence>
<dbReference type="SMART" id="SM00470">
    <property type="entry name" value="ParB"/>
    <property type="match status" value="1"/>
</dbReference>
<reference evidence="4 5" key="1">
    <citation type="submission" date="2020-08" db="EMBL/GenBank/DDBJ databases">
        <title>Genomic Encyclopedia of Type Strains, Phase IV (KMG-V): Genome sequencing to study the core and pangenomes of soil and plant-associated prokaryotes.</title>
        <authorList>
            <person name="Whitman W."/>
        </authorList>
    </citation>
    <scope>NUCLEOTIDE SEQUENCE [LARGE SCALE GENOMIC DNA]</scope>
    <source>
        <strain evidence="4 5">SEMIA 4084</strain>
    </source>
</reference>
<dbReference type="GO" id="GO:0005694">
    <property type="term" value="C:chromosome"/>
    <property type="evidence" value="ECO:0007669"/>
    <property type="project" value="TreeGrafter"/>
</dbReference>
<feature type="region of interest" description="Disordered" evidence="2">
    <location>
        <begin position="1"/>
        <end position="37"/>
    </location>
</feature>
<dbReference type="PANTHER" id="PTHR33375">
    <property type="entry name" value="CHROMOSOME-PARTITIONING PROTEIN PARB-RELATED"/>
    <property type="match status" value="1"/>
</dbReference>
<evidence type="ECO:0000256" key="2">
    <source>
        <dbReference type="SAM" id="MobiDB-lite"/>
    </source>
</evidence>
<dbReference type="InterPro" id="IPR036086">
    <property type="entry name" value="ParB/Sulfiredoxin_sf"/>
</dbReference>
<dbReference type="SUPFAM" id="SSF109709">
    <property type="entry name" value="KorB DNA-binding domain-like"/>
    <property type="match status" value="1"/>
</dbReference>
<dbReference type="GO" id="GO:0003677">
    <property type="term" value="F:DNA binding"/>
    <property type="evidence" value="ECO:0007669"/>
    <property type="project" value="InterPro"/>
</dbReference>
<dbReference type="InterPro" id="IPR011111">
    <property type="entry name" value="Plasmid_RepB"/>
</dbReference>
<feature type="domain" description="ParB-like N-terminal" evidence="3">
    <location>
        <begin position="60"/>
        <end position="151"/>
    </location>
</feature>
<dbReference type="InterPro" id="IPR004437">
    <property type="entry name" value="ParB/RepB/Spo0J"/>
</dbReference>
<dbReference type="RefSeq" id="WP_026203929.1">
    <property type="nucleotide sequence ID" value="NZ_JACHBK010000006.1"/>
</dbReference>
<dbReference type="SUPFAM" id="SSF110849">
    <property type="entry name" value="ParB/Sulfiredoxin"/>
    <property type="match status" value="1"/>
</dbReference>
<dbReference type="CDD" id="cd16405">
    <property type="entry name" value="RepB_like_N"/>
    <property type="match status" value="1"/>
</dbReference>
<dbReference type="InterPro" id="IPR037972">
    <property type="entry name" value="RepB_N"/>
</dbReference>
<evidence type="ECO:0000259" key="3">
    <source>
        <dbReference type="SMART" id="SM00470"/>
    </source>
</evidence>
<dbReference type="NCBIfam" id="TIGR03454">
    <property type="entry name" value="partition_RepB"/>
    <property type="match status" value="1"/>
</dbReference>
<dbReference type="Pfam" id="PF07506">
    <property type="entry name" value="RepB"/>
    <property type="match status" value="1"/>
</dbReference>
<dbReference type="Gene3D" id="3.90.1530.30">
    <property type="match status" value="1"/>
</dbReference>
<evidence type="ECO:0000313" key="4">
    <source>
        <dbReference type="EMBL" id="MBB5536336.1"/>
    </source>
</evidence>
<gene>
    <name evidence="4" type="ORF">GGD55_003043</name>
</gene>
<name>A0A7W8UBJ5_9HYPH</name>
<dbReference type="NCBIfam" id="TIGR00180">
    <property type="entry name" value="parB_part"/>
    <property type="match status" value="1"/>
</dbReference>
<dbReference type="Gene3D" id="1.10.10.2830">
    <property type="match status" value="1"/>
</dbReference>
<dbReference type="EMBL" id="JACHBK010000006">
    <property type="protein sequence ID" value="MBB5536336.1"/>
    <property type="molecule type" value="Genomic_DNA"/>
</dbReference>
<dbReference type="InterPro" id="IPR050336">
    <property type="entry name" value="Chromosome_partition/occlusion"/>
</dbReference>
<dbReference type="InterPro" id="IPR003115">
    <property type="entry name" value="ParB_N"/>
</dbReference>
<dbReference type="InterPro" id="IPR017819">
    <property type="entry name" value="Plasmid_partition_RepB"/>
</dbReference>
<evidence type="ECO:0000256" key="1">
    <source>
        <dbReference type="ARBA" id="ARBA00006295"/>
    </source>
</evidence>
<protein>
    <submittedName>
        <fullName evidence="4">ParB family chromosome partitioning protein</fullName>
    </submittedName>
</protein>
<keyword evidence="5" id="KW-1185">Reference proteome</keyword>
<dbReference type="AlphaFoldDB" id="A0A7W8UBJ5"/>
<dbReference type="Proteomes" id="UP000585507">
    <property type="component" value="Unassembled WGS sequence"/>
</dbReference>
<accession>A0A7W8UBJ5</accession>
<dbReference type="GO" id="GO:0007059">
    <property type="term" value="P:chromosome segregation"/>
    <property type="evidence" value="ECO:0007669"/>
    <property type="project" value="TreeGrafter"/>
</dbReference>
<feature type="compositionally biased region" description="Polar residues" evidence="2">
    <location>
        <begin position="8"/>
        <end position="25"/>
    </location>
</feature>
<dbReference type="Pfam" id="PF02195">
    <property type="entry name" value="ParB_N"/>
    <property type="match status" value="1"/>
</dbReference>